<dbReference type="Proteomes" id="UP001066276">
    <property type="component" value="Chromosome 6"/>
</dbReference>
<evidence type="ECO:0000313" key="2">
    <source>
        <dbReference type="EMBL" id="KAJ1141533.1"/>
    </source>
</evidence>
<reference evidence="2" key="1">
    <citation type="journal article" date="2022" name="bioRxiv">
        <title>Sequencing and chromosome-scale assembly of the giantPleurodeles waltlgenome.</title>
        <authorList>
            <person name="Brown T."/>
            <person name="Elewa A."/>
            <person name="Iarovenko S."/>
            <person name="Subramanian E."/>
            <person name="Araus A.J."/>
            <person name="Petzold A."/>
            <person name="Susuki M."/>
            <person name="Suzuki K.-i.T."/>
            <person name="Hayashi T."/>
            <person name="Toyoda A."/>
            <person name="Oliveira C."/>
            <person name="Osipova E."/>
            <person name="Leigh N.D."/>
            <person name="Simon A."/>
            <person name="Yun M.H."/>
        </authorList>
    </citation>
    <scope>NUCLEOTIDE SEQUENCE</scope>
    <source>
        <strain evidence="2">20211129_DDA</strain>
        <tissue evidence="2">Liver</tissue>
    </source>
</reference>
<feature type="domain" description="SAM" evidence="1">
    <location>
        <begin position="28"/>
        <end position="93"/>
    </location>
</feature>
<dbReference type="EMBL" id="JANPWB010000010">
    <property type="protein sequence ID" value="KAJ1141533.1"/>
    <property type="molecule type" value="Genomic_DNA"/>
</dbReference>
<organism evidence="2 3">
    <name type="scientific">Pleurodeles waltl</name>
    <name type="common">Iberian ribbed newt</name>
    <dbReference type="NCBI Taxonomy" id="8319"/>
    <lineage>
        <taxon>Eukaryota</taxon>
        <taxon>Metazoa</taxon>
        <taxon>Chordata</taxon>
        <taxon>Craniata</taxon>
        <taxon>Vertebrata</taxon>
        <taxon>Euteleostomi</taxon>
        <taxon>Amphibia</taxon>
        <taxon>Batrachia</taxon>
        <taxon>Caudata</taxon>
        <taxon>Salamandroidea</taxon>
        <taxon>Salamandridae</taxon>
        <taxon>Pleurodelinae</taxon>
        <taxon>Pleurodeles</taxon>
    </lineage>
</organism>
<dbReference type="AlphaFoldDB" id="A0AAV7QN26"/>
<sequence length="94" mass="10961">GVRQSHSEREQHPLHSSMAAKLPLREEFEQWTVEQVAEFLKQFGMHQCTGVVEKFELNGSQFLNMTEVELSKFNILHQPRYRLSAELELSLFAT</sequence>
<dbReference type="Pfam" id="PF00536">
    <property type="entry name" value="SAM_1"/>
    <property type="match status" value="1"/>
</dbReference>
<name>A0AAV7QN26_PLEWA</name>
<dbReference type="SUPFAM" id="SSF47769">
    <property type="entry name" value="SAM/Pointed domain"/>
    <property type="match status" value="1"/>
</dbReference>
<comment type="caution">
    <text evidence="2">The sequence shown here is derived from an EMBL/GenBank/DDBJ whole genome shotgun (WGS) entry which is preliminary data.</text>
</comment>
<evidence type="ECO:0000313" key="3">
    <source>
        <dbReference type="Proteomes" id="UP001066276"/>
    </source>
</evidence>
<feature type="non-terminal residue" evidence="2">
    <location>
        <position position="1"/>
    </location>
</feature>
<proteinExistence type="predicted"/>
<accession>A0AAV7QN26</accession>
<dbReference type="Gene3D" id="1.10.150.50">
    <property type="entry name" value="Transcription Factor, Ets-1"/>
    <property type="match status" value="1"/>
</dbReference>
<protein>
    <recommendedName>
        <fullName evidence="1">SAM domain-containing protein</fullName>
    </recommendedName>
</protein>
<dbReference type="InterPro" id="IPR013761">
    <property type="entry name" value="SAM/pointed_sf"/>
</dbReference>
<dbReference type="SMART" id="SM00454">
    <property type="entry name" value="SAM"/>
    <property type="match status" value="1"/>
</dbReference>
<keyword evidence="3" id="KW-1185">Reference proteome</keyword>
<feature type="non-terminal residue" evidence="2">
    <location>
        <position position="94"/>
    </location>
</feature>
<gene>
    <name evidence="2" type="ORF">NDU88_007862</name>
</gene>
<dbReference type="InterPro" id="IPR001660">
    <property type="entry name" value="SAM"/>
</dbReference>
<evidence type="ECO:0000259" key="1">
    <source>
        <dbReference type="SMART" id="SM00454"/>
    </source>
</evidence>